<feature type="domain" description="Acyl-CoA oxidase/dehydrogenase middle" evidence="9">
    <location>
        <begin position="132"/>
        <end position="223"/>
    </location>
</feature>
<keyword evidence="4 7" id="KW-0285">Flavoprotein</keyword>
<dbReference type="CDD" id="cd00567">
    <property type="entry name" value="ACAD"/>
    <property type="match status" value="1"/>
</dbReference>
<dbReference type="InterPro" id="IPR046373">
    <property type="entry name" value="Acyl-CoA_Oxase/DH_mid-dom_sf"/>
</dbReference>
<dbReference type="EMBL" id="JACGZW010000006">
    <property type="protein sequence ID" value="MBB1155373.1"/>
    <property type="molecule type" value="Genomic_DNA"/>
</dbReference>
<proteinExistence type="inferred from homology"/>
<protein>
    <recommendedName>
        <fullName evidence="3">Medium-chain specific acyl-CoA dehydrogenase, mitochondrial</fullName>
    </recommendedName>
</protein>
<evidence type="ECO:0000259" key="9">
    <source>
        <dbReference type="Pfam" id="PF02770"/>
    </source>
</evidence>
<accession>A0A7W3VY56</accession>
<dbReference type="SUPFAM" id="SSF47203">
    <property type="entry name" value="Acyl-CoA dehydrogenase C-terminal domain-like"/>
    <property type="match status" value="1"/>
</dbReference>
<comment type="cofactor">
    <cofactor evidence="1 7">
        <name>FAD</name>
        <dbReference type="ChEBI" id="CHEBI:57692"/>
    </cofactor>
</comment>
<evidence type="ECO:0000313" key="11">
    <source>
        <dbReference type="Proteomes" id="UP000526734"/>
    </source>
</evidence>
<dbReference type="Gene3D" id="1.10.540.10">
    <property type="entry name" value="Acyl-CoA dehydrogenase/oxidase, N-terminal domain"/>
    <property type="match status" value="1"/>
</dbReference>
<reference evidence="10 11" key="1">
    <citation type="submission" date="2020-08" db="EMBL/GenBank/DDBJ databases">
        <title>Amycolatopsis sp. nov. DR6-1 isolated from Dendrobium heterocarpum.</title>
        <authorList>
            <person name="Tedsree N."/>
            <person name="Kuncharoen N."/>
            <person name="Likhitwitayawuid K."/>
            <person name="Tanasupawat S."/>
        </authorList>
    </citation>
    <scope>NUCLEOTIDE SEQUENCE [LARGE SCALE GENOMIC DNA]</scope>
    <source>
        <strain evidence="10 11">DR6-1</strain>
    </source>
</reference>
<name>A0A7W3VY56_9PSEU</name>
<comment type="caution">
    <text evidence="10">The sequence shown here is derived from an EMBL/GenBank/DDBJ whole genome shotgun (WGS) entry which is preliminary data.</text>
</comment>
<keyword evidence="11" id="KW-1185">Reference proteome</keyword>
<dbReference type="PROSITE" id="PS00072">
    <property type="entry name" value="ACYL_COA_DH_1"/>
    <property type="match status" value="1"/>
</dbReference>
<evidence type="ECO:0000256" key="1">
    <source>
        <dbReference type="ARBA" id="ARBA00001974"/>
    </source>
</evidence>
<dbReference type="InterPro" id="IPR006089">
    <property type="entry name" value="Acyl-CoA_DH_CS"/>
</dbReference>
<evidence type="ECO:0000256" key="5">
    <source>
        <dbReference type="ARBA" id="ARBA00022827"/>
    </source>
</evidence>
<evidence type="ECO:0000313" key="10">
    <source>
        <dbReference type="EMBL" id="MBB1155373.1"/>
    </source>
</evidence>
<comment type="similarity">
    <text evidence="2 7">Belongs to the acyl-CoA dehydrogenase family.</text>
</comment>
<dbReference type="InterPro" id="IPR009075">
    <property type="entry name" value="AcylCo_DH/oxidase_C"/>
</dbReference>
<keyword evidence="6 7" id="KW-0560">Oxidoreductase</keyword>
<dbReference type="Gene3D" id="1.20.140.10">
    <property type="entry name" value="Butyryl-CoA Dehydrogenase, subunit A, domain 3"/>
    <property type="match status" value="1"/>
</dbReference>
<evidence type="ECO:0000256" key="7">
    <source>
        <dbReference type="RuleBase" id="RU362125"/>
    </source>
</evidence>
<dbReference type="GO" id="GO:0050660">
    <property type="term" value="F:flavin adenine dinucleotide binding"/>
    <property type="evidence" value="ECO:0007669"/>
    <property type="project" value="InterPro"/>
</dbReference>
<gene>
    <name evidence="10" type="ORF">H4281_19695</name>
</gene>
<dbReference type="PANTHER" id="PTHR48083:SF2">
    <property type="entry name" value="MEDIUM-CHAIN SPECIFIC ACYL-COA DEHYDROGENASE, MITOCHONDRIAL"/>
    <property type="match status" value="1"/>
</dbReference>
<dbReference type="SUPFAM" id="SSF56645">
    <property type="entry name" value="Acyl-CoA dehydrogenase NM domain-like"/>
    <property type="match status" value="1"/>
</dbReference>
<dbReference type="GO" id="GO:0005737">
    <property type="term" value="C:cytoplasm"/>
    <property type="evidence" value="ECO:0007669"/>
    <property type="project" value="TreeGrafter"/>
</dbReference>
<evidence type="ECO:0000256" key="3">
    <source>
        <dbReference type="ARBA" id="ARBA00019125"/>
    </source>
</evidence>
<sequence>MTGTVLTEPLLALRDLAAEWATGLRVAGAVLDRDPEAVAQFADLPAVRCMAQLLVPGEYGSEGINVAGRRFHGMTALERTVLLEEFARGDAGATLAAPGASMSGVLLDVLGDDEQKAWFYGRLVDRPTWTFFALTEPDAGSDANALTTSLTPGPDGDFVLNGRKRYVGNASRAGMGVVFARTAPGPLGVRAVLVDTASPGFHAEPLGMLGLRGARFCALEFDNLRIPANRVLGRHLSPARRGMWAATLTFNRLRPGVAAIAIGIARAAHEYVRAEGGLLTGGAAAEWDQLGYRIESVRNLVHLAAMEVDADGSRGGHLASSAKAEASRLAEDATRAACRFFGPSARWTHPLLDKLVRDARGVEFMEGAANIQKLIVFTGLLAGKVGQGESFPALNALSGTGGLPCG</sequence>
<keyword evidence="5 7" id="KW-0274">FAD</keyword>
<dbReference type="Gene3D" id="2.40.110.10">
    <property type="entry name" value="Butyryl-CoA Dehydrogenase, subunit A, domain 2"/>
    <property type="match status" value="1"/>
</dbReference>
<organism evidence="10 11">
    <name type="scientific">Amycolatopsis dendrobii</name>
    <dbReference type="NCBI Taxonomy" id="2760662"/>
    <lineage>
        <taxon>Bacteria</taxon>
        <taxon>Bacillati</taxon>
        <taxon>Actinomycetota</taxon>
        <taxon>Actinomycetes</taxon>
        <taxon>Pseudonocardiales</taxon>
        <taxon>Pseudonocardiaceae</taxon>
        <taxon>Amycolatopsis</taxon>
    </lineage>
</organism>
<dbReference type="GO" id="GO:0033539">
    <property type="term" value="P:fatty acid beta-oxidation using acyl-CoA dehydrogenase"/>
    <property type="evidence" value="ECO:0007669"/>
    <property type="project" value="TreeGrafter"/>
</dbReference>
<evidence type="ECO:0000259" key="8">
    <source>
        <dbReference type="Pfam" id="PF00441"/>
    </source>
</evidence>
<dbReference type="InterPro" id="IPR006091">
    <property type="entry name" value="Acyl-CoA_Oxase/DH_mid-dom"/>
</dbReference>
<evidence type="ECO:0000256" key="2">
    <source>
        <dbReference type="ARBA" id="ARBA00009347"/>
    </source>
</evidence>
<dbReference type="Proteomes" id="UP000526734">
    <property type="component" value="Unassembled WGS sequence"/>
</dbReference>
<dbReference type="Pfam" id="PF00441">
    <property type="entry name" value="Acyl-CoA_dh_1"/>
    <property type="match status" value="1"/>
</dbReference>
<dbReference type="InterPro" id="IPR009100">
    <property type="entry name" value="AcylCoA_DH/oxidase_NM_dom_sf"/>
</dbReference>
<dbReference type="PANTHER" id="PTHR48083">
    <property type="entry name" value="MEDIUM-CHAIN SPECIFIC ACYL-COA DEHYDROGENASE, MITOCHONDRIAL-RELATED"/>
    <property type="match status" value="1"/>
</dbReference>
<dbReference type="AlphaFoldDB" id="A0A7W3VY56"/>
<dbReference type="Pfam" id="PF02770">
    <property type="entry name" value="Acyl-CoA_dh_M"/>
    <property type="match status" value="1"/>
</dbReference>
<evidence type="ECO:0000256" key="4">
    <source>
        <dbReference type="ARBA" id="ARBA00022630"/>
    </source>
</evidence>
<evidence type="ECO:0000256" key="6">
    <source>
        <dbReference type="ARBA" id="ARBA00023002"/>
    </source>
</evidence>
<dbReference type="InterPro" id="IPR050741">
    <property type="entry name" value="Acyl-CoA_dehydrogenase"/>
</dbReference>
<dbReference type="GO" id="GO:0003995">
    <property type="term" value="F:acyl-CoA dehydrogenase activity"/>
    <property type="evidence" value="ECO:0007669"/>
    <property type="project" value="InterPro"/>
</dbReference>
<dbReference type="InterPro" id="IPR036250">
    <property type="entry name" value="AcylCo_DH-like_C"/>
</dbReference>
<dbReference type="RefSeq" id="WP_182892391.1">
    <property type="nucleotide sequence ID" value="NZ_JACGZW010000006.1"/>
</dbReference>
<dbReference type="InterPro" id="IPR037069">
    <property type="entry name" value="AcylCoA_DH/ox_N_sf"/>
</dbReference>
<feature type="domain" description="Acyl-CoA dehydrogenase/oxidase C-terminal" evidence="8">
    <location>
        <begin position="241"/>
        <end position="379"/>
    </location>
</feature>